<dbReference type="STRING" id="71717.A0A4Y7SHH2"/>
<proteinExistence type="predicted"/>
<keyword evidence="4" id="KW-1185">Reference proteome</keyword>
<keyword evidence="1" id="KW-0175">Coiled coil</keyword>
<gene>
    <name evidence="3" type="ORF">FA13DRAFT_1800157</name>
</gene>
<organism evidence="3 4">
    <name type="scientific">Coprinellus micaceus</name>
    <name type="common">Glistening ink-cap mushroom</name>
    <name type="synonym">Coprinus micaceus</name>
    <dbReference type="NCBI Taxonomy" id="71717"/>
    <lineage>
        <taxon>Eukaryota</taxon>
        <taxon>Fungi</taxon>
        <taxon>Dikarya</taxon>
        <taxon>Basidiomycota</taxon>
        <taxon>Agaricomycotina</taxon>
        <taxon>Agaricomycetes</taxon>
        <taxon>Agaricomycetidae</taxon>
        <taxon>Agaricales</taxon>
        <taxon>Agaricineae</taxon>
        <taxon>Psathyrellaceae</taxon>
        <taxon>Coprinellus</taxon>
    </lineage>
</organism>
<accession>A0A4Y7SHH2</accession>
<dbReference type="OrthoDB" id="45365at2759"/>
<feature type="coiled-coil region" evidence="1">
    <location>
        <begin position="85"/>
        <end position="137"/>
    </location>
</feature>
<evidence type="ECO:0000313" key="4">
    <source>
        <dbReference type="Proteomes" id="UP000298030"/>
    </source>
</evidence>
<feature type="region of interest" description="Disordered" evidence="2">
    <location>
        <begin position="44"/>
        <end position="72"/>
    </location>
</feature>
<evidence type="ECO:0000313" key="3">
    <source>
        <dbReference type="EMBL" id="TEB21181.1"/>
    </source>
</evidence>
<evidence type="ECO:0000256" key="2">
    <source>
        <dbReference type="SAM" id="MobiDB-lite"/>
    </source>
</evidence>
<reference evidence="3 4" key="1">
    <citation type="journal article" date="2019" name="Nat. Ecol. Evol.">
        <title>Megaphylogeny resolves global patterns of mushroom evolution.</title>
        <authorList>
            <person name="Varga T."/>
            <person name="Krizsan K."/>
            <person name="Foldi C."/>
            <person name="Dima B."/>
            <person name="Sanchez-Garcia M."/>
            <person name="Sanchez-Ramirez S."/>
            <person name="Szollosi G.J."/>
            <person name="Szarkandi J.G."/>
            <person name="Papp V."/>
            <person name="Albert L."/>
            <person name="Andreopoulos W."/>
            <person name="Angelini C."/>
            <person name="Antonin V."/>
            <person name="Barry K.W."/>
            <person name="Bougher N.L."/>
            <person name="Buchanan P."/>
            <person name="Buyck B."/>
            <person name="Bense V."/>
            <person name="Catcheside P."/>
            <person name="Chovatia M."/>
            <person name="Cooper J."/>
            <person name="Damon W."/>
            <person name="Desjardin D."/>
            <person name="Finy P."/>
            <person name="Geml J."/>
            <person name="Haridas S."/>
            <person name="Hughes K."/>
            <person name="Justo A."/>
            <person name="Karasinski D."/>
            <person name="Kautmanova I."/>
            <person name="Kiss B."/>
            <person name="Kocsube S."/>
            <person name="Kotiranta H."/>
            <person name="LaButti K.M."/>
            <person name="Lechner B.E."/>
            <person name="Liimatainen K."/>
            <person name="Lipzen A."/>
            <person name="Lukacs Z."/>
            <person name="Mihaltcheva S."/>
            <person name="Morgado L.N."/>
            <person name="Niskanen T."/>
            <person name="Noordeloos M.E."/>
            <person name="Ohm R.A."/>
            <person name="Ortiz-Santana B."/>
            <person name="Ovrebo C."/>
            <person name="Racz N."/>
            <person name="Riley R."/>
            <person name="Savchenko A."/>
            <person name="Shiryaev A."/>
            <person name="Soop K."/>
            <person name="Spirin V."/>
            <person name="Szebenyi C."/>
            <person name="Tomsovsky M."/>
            <person name="Tulloss R.E."/>
            <person name="Uehling J."/>
            <person name="Grigoriev I.V."/>
            <person name="Vagvolgyi C."/>
            <person name="Papp T."/>
            <person name="Martin F.M."/>
            <person name="Miettinen O."/>
            <person name="Hibbett D.S."/>
            <person name="Nagy L.G."/>
        </authorList>
    </citation>
    <scope>NUCLEOTIDE SEQUENCE [LARGE SCALE GENOMIC DNA]</scope>
    <source>
        <strain evidence="3 4">FP101781</strain>
    </source>
</reference>
<protein>
    <submittedName>
        <fullName evidence="3">Uncharacterized protein</fullName>
    </submittedName>
</protein>
<evidence type="ECO:0000256" key="1">
    <source>
        <dbReference type="SAM" id="Coils"/>
    </source>
</evidence>
<dbReference type="AlphaFoldDB" id="A0A4Y7SHH2"/>
<dbReference type="EMBL" id="QPFP01000118">
    <property type="protein sequence ID" value="TEB21181.1"/>
    <property type="molecule type" value="Genomic_DNA"/>
</dbReference>
<feature type="coiled-coil region" evidence="1">
    <location>
        <begin position="193"/>
        <end position="220"/>
    </location>
</feature>
<comment type="caution">
    <text evidence="3">The sequence shown here is derived from an EMBL/GenBank/DDBJ whole genome shotgun (WGS) entry which is preliminary data.</text>
</comment>
<name>A0A4Y7SHH2_COPMI</name>
<sequence length="246" mass="27911">MEQREADENSLGSQIDELLVSKEQHVRALEQAKASLEAANNYGEGEAGWAKSPEEADSLRPLTTGGLGKLLDAHGDMKADEDKLMRGHSEKMQAMEAEAQQLRILLREEAKKLMDLQEKLRKRNHEAELEQSQLRAQGGCGEGEPLVGQGQDPLQCKYWAMLGPHNGATPPEVIHPEAKLAEKARQFEGMEHDKKQRQQLDTLEKDLKSLRDSLASSQRESHDRLIQIEELQHDVERLRWTRRDDQ</sequence>
<dbReference type="Proteomes" id="UP000298030">
    <property type="component" value="Unassembled WGS sequence"/>
</dbReference>